<dbReference type="AlphaFoldDB" id="A0A915J0V6"/>
<keyword evidence="1" id="KW-1185">Reference proteome</keyword>
<sequence>MAVILMVETNKLTPCKADTLRHVISPKFQNVLNVLYIVNGTVIVHINKSDDAKLMMK</sequence>
<name>A0A915J0V6_ROMCU</name>
<protein>
    <submittedName>
        <fullName evidence="2">Uncharacterized protein</fullName>
    </submittedName>
</protein>
<evidence type="ECO:0000313" key="2">
    <source>
        <dbReference type="WBParaSite" id="nRc.2.0.1.t19543-RA"/>
    </source>
</evidence>
<reference evidence="2" key="1">
    <citation type="submission" date="2022-11" db="UniProtKB">
        <authorList>
            <consortium name="WormBaseParasite"/>
        </authorList>
    </citation>
    <scope>IDENTIFICATION</scope>
</reference>
<dbReference type="WBParaSite" id="nRc.2.0.1.t19543-RA">
    <property type="protein sequence ID" value="nRc.2.0.1.t19543-RA"/>
    <property type="gene ID" value="nRc.2.0.1.g19543"/>
</dbReference>
<proteinExistence type="predicted"/>
<accession>A0A915J0V6</accession>
<dbReference type="Proteomes" id="UP000887565">
    <property type="component" value="Unplaced"/>
</dbReference>
<organism evidence="1 2">
    <name type="scientific">Romanomermis culicivorax</name>
    <name type="common">Nematode worm</name>
    <dbReference type="NCBI Taxonomy" id="13658"/>
    <lineage>
        <taxon>Eukaryota</taxon>
        <taxon>Metazoa</taxon>
        <taxon>Ecdysozoa</taxon>
        <taxon>Nematoda</taxon>
        <taxon>Enoplea</taxon>
        <taxon>Dorylaimia</taxon>
        <taxon>Mermithida</taxon>
        <taxon>Mermithoidea</taxon>
        <taxon>Mermithidae</taxon>
        <taxon>Romanomermis</taxon>
    </lineage>
</organism>
<evidence type="ECO:0000313" key="1">
    <source>
        <dbReference type="Proteomes" id="UP000887565"/>
    </source>
</evidence>